<dbReference type="KEGG" id="crw:CROST_026340"/>
<dbReference type="EMBL" id="CP096983">
    <property type="protein sequence ID" value="URZ11917.1"/>
    <property type="molecule type" value="Genomic_DNA"/>
</dbReference>
<dbReference type="Proteomes" id="UP000190951">
    <property type="component" value="Chromosome"/>
</dbReference>
<accession>A0A1S8LU32</accession>
<gene>
    <name evidence="1" type="ORF">CROST_026340</name>
</gene>
<keyword evidence="2" id="KW-1185">Reference proteome</keyword>
<organism evidence="1 2">
    <name type="scientific">Clostridium felsineum</name>
    <dbReference type="NCBI Taxonomy" id="36839"/>
    <lineage>
        <taxon>Bacteria</taxon>
        <taxon>Bacillati</taxon>
        <taxon>Bacillota</taxon>
        <taxon>Clostridia</taxon>
        <taxon>Eubacteriales</taxon>
        <taxon>Clostridiaceae</taxon>
        <taxon>Clostridium</taxon>
    </lineage>
</organism>
<dbReference type="RefSeq" id="WP_077835181.1">
    <property type="nucleotide sequence ID" value="NZ_CP096983.1"/>
</dbReference>
<sequence length="83" mass="9603">MLLKLKKNKGKKLKCVVVAGALGIISVSLLKKLKLDKQKKTEDSELEDERYIEKSTSKVREKLDFQQSKKKLKEYLTHKAKLD</sequence>
<name>A0A1S8LU32_9CLOT</name>
<protein>
    <submittedName>
        <fullName evidence="1">Uncharacterized protein</fullName>
    </submittedName>
</protein>
<evidence type="ECO:0000313" key="1">
    <source>
        <dbReference type="EMBL" id="URZ11917.1"/>
    </source>
</evidence>
<reference evidence="1 2" key="1">
    <citation type="submission" date="2022-04" db="EMBL/GenBank/DDBJ databases">
        <title>Genome sequence of C. roseum typestrain.</title>
        <authorList>
            <person name="Poehlein A."/>
            <person name="Schoch T."/>
            <person name="Duerre P."/>
            <person name="Daniel R."/>
        </authorList>
    </citation>
    <scope>NUCLEOTIDE SEQUENCE [LARGE SCALE GENOMIC DNA]</scope>
    <source>
        <strain evidence="1 2">DSM 7320</strain>
    </source>
</reference>
<evidence type="ECO:0000313" key="2">
    <source>
        <dbReference type="Proteomes" id="UP000190951"/>
    </source>
</evidence>
<proteinExistence type="predicted"/>
<dbReference type="STRING" id="84029.CROST_09170"/>
<dbReference type="AlphaFoldDB" id="A0A1S8LU32"/>